<dbReference type="PANTHER" id="PTHR42796:SF4">
    <property type="entry name" value="FUMARYLACETOACETATE HYDROLASE DOMAIN-CONTAINING PROTEIN 2A"/>
    <property type="match status" value="1"/>
</dbReference>
<dbReference type="InterPro" id="IPR036663">
    <property type="entry name" value="Fumarylacetoacetase_C_sf"/>
</dbReference>
<proteinExistence type="inferred from homology"/>
<dbReference type="PANTHER" id="PTHR42796">
    <property type="entry name" value="FUMARYLACETOACETATE HYDROLASE DOMAIN-CONTAINING PROTEIN 2A-RELATED"/>
    <property type="match status" value="1"/>
</dbReference>
<comment type="similarity">
    <text evidence="1">Belongs to the FAH family.</text>
</comment>
<comment type="caution">
    <text evidence="4">The sequence shown here is derived from an EMBL/GenBank/DDBJ whole genome shotgun (WGS) entry which is preliminary data.</text>
</comment>
<dbReference type="InterPro" id="IPR011234">
    <property type="entry name" value="Fumarylacetoacetase-like_C"/>
</dbReference>
<name>A0ABV8EZF7_9ACTN</name>
<evidence type="ECO:0000256" key="1">
    <source>
        <dbReference type="ARBA" id="ARBA00010211"/>
    </source>
</evidence>
<dbReference type="SUPFAM" id="SSF56529">
    <property type="entry name" value="FAH"/>
    <property type="match status" value="1"/>
</dbReference>
<gene>
    <name evidence="4" type="ORF">ACFOYY_09915</name>
</gene>
<evidence type="ECO:0000259" key="3">
    <source>
        <dbReference type="Pfam" id="PF01557"/>
    </source>
</evidence>
<keyword evidence="4" id="KW-0378">Hydrolase</keyword>
<dbReference type="RefSeq" id="WP_386189494.1">
    <property type="nucleotide sequence ID" value="NZ_JBHSBC010000009.1"/>
</dbReference>
<organism evidence="4 5">
    <name type="scientific">Streptosporangium jomthongense</name>
    <dbReference type="NCBI Taxonomy" id="1193683"/>
    <lineage>
        <taxon>Bacteria</taxon>
        <taxon>Bacillati</taxon>
        <taxon>Actinomycetota</taxon>
        <taxon>Actinomycetes</taxon>
        <taxon>Streptosporangiales</taxon>
        <taxon>Streptosporangiaceae</taxon>
        <taxon>Streptosporangium</taxon>
    </lineage>
</organism>
<dbReference type="EMBL" id="JBHSBC010000009">
    <property type="protein sequence ID" value="MFC3980438.1"/>
    <property type="molecule type" value="Genomic_DNA"/>
</dbReference>
<dbReference type="InterPro" id="IPR051121">
    <property type="entry name" value="FAH"/>
</dbReference>
<evidence type="ECO:0000256" key="2">
    <source>
        <dbReference type="ARBA" id="ARBA00022723"/>
    </source>
</evidence>
<dbReference type="GO" id="GO:0016787">
    <property type="term" value="F:hydrolase activity"/>
    <property type="evidence" value="ECO:0007669"/>
    <property type="project" value="UniProtKB-KW"/>
</dbReference>
<evidence type="ECO:0000313" key="5">
    <source>
        <dbReference type="Proteomes" id="UP001595698"/>
    </source>
</evidence>
<keyword evidence="5" id="KW-1185">Reference proteome</keyword>
<reference evidence="5" key="1">
    <citation type="journal article" date="2019" name="Int. J. Syst. Evol. Microbiol.">
        <title>The Global Catalogue of Microorganisms (GCM) 10K type strain sequencing project: providing services to taxonomists for standard genome sequencing and annotation.</title>
        <authorList>
            <consortium name="The Broad Institute Genomics Platform"/>
            <consortium name="The Broad Institute Genome Sequencing Center for Infectious Disease"/>
            <person name="Wu L."/>
            <person name="Ma J."/>
        </authorList>
    </citation>
    <scope>NUCLEOTIDE SEQUENCE [LARGE SCALE GENOMIC DNA]</scope>
    <source>
        <strain evidence="5">TBRC 7912</strain>
    </source>
</reference>
<sequence length="277" mass="29568">MRLGTVRVGEDRSAAVEREGRWYALGVPAGTPLEAVLAAGAGEVARLAASATEPIEDAVPVAPLRPGKIVAIGLNYLDHIREAGMDRPERPLMFAKFPSSVIGPGEEIVVDDELTERVDWEVELAAVIGSPLRHADEKEALAGIAGYTVANDVSARDLQFADGQWTRGKNLDTFCPLGPVIVTPDEIDDPQALALRTVVNGETVQDSTTAEMLFGVAELLAYCSRAFTLEPGDVVLTGTPWGCGEFMTPRRSLRPGDVVEVSVEGIGTLRNPVVGRR</sequence>
<feature type="domain" description="Fumarylacetoacetase-like C-terminal" evidence="3">
    <location>
        <begin position="68"/>
        <end position="274"/>
    </location>
</feature>
<keyword evidence="2" id="KW-0479">Metal-binding</keyword>
<protein>
    <submittedName>
        <fullName evidence="4">Fumarylacetoacetate hydrolase family protein</fullName>
    </submittedName>
</protein>
<dbReference type="Gene3D" id="3.90.850.10">
    <property type="entry name" value="Fumarylacetoacetase-like, C-terminal domain"/>
    <property type="match status" value="1"/>
</dbReference>
<dbReference type="Pfam" id="PF01557">
    <property type="entry name" value="FAA_hydrolase"/>
    <property type="match status" value="1"/>
</dbReference>
<accession>A0ABV8EZF7</accession>
<dbReference type="Proteomes" id="UP001595698">
    <property type="component" value="Unassembled WGS sequence"/>
</dbReference>
<evidence type="ECO:0000313" key="4">
    <source>
        <dbReference type="EMBL" id="MFC3980438.1"/>
    </source>
</evidence>